<feature type="region of interest" description="Disordered" evidence="1">
    <location>
        <begin position="124"/>
        <end position="151"/>
    </location>
</feature>
<gene>
    <name evidence="2" type="ORF">CVT25_005368</name>
</gene>
<dbReference type="Proteomes" id="UP000283269">
    <property type="component" value="Unassembled WGS sequence"/>
</dbReference>
<dbReference type="EMBL" id="NHYD01000717">
    <property type="protein sequence ID" value="PPQ93522.1"/>
    <property type="molecule type" value="Genomic_DNA"/>
</dbReference>
<feature type="region of interest" description="Disordered" evidence="1">
    <location>
        <begin position="388"/>
        <end position="411"/>
    </location>
</feature>
<name>A0A409XRT0_PSICY</name>
<accession>A0A409XRT0</accession>
<feature type="compositionally biased region" description="Polar residues" evidence="1">
    <location>
        <begin position="220"/>
        <end position="229"/>
    </location>
</feature>
<evidence type="ECO:0000313" key="3">
    <source>
        <dbReference type="Proteomes" id="UP000283269"/>
    </source>
</evidence>
<dbReference type="InParanoid" id="A0A409XRT0"/>
<reference evidence="2 3" key="1">
    <citation type="journal article" date="2018" name="Evol. Lett.">
        <title>Horizontal gene cluster transfer increased hallucinogenic mushroom diversity.</title>
        <authorList>
            <person name="Reynolds H.T."/>
            <person name="Vijayakumar V."/>
            <person name="Gluck-Thaler E."/>
            <person name="Korotkin H.B."/>
            <person name="Matheny P.B."/>
            <person name="Slot J.C."/>
        </authorList>
    </citation>
    <scope>NUCLEOTIDE SEQUENCE [LARGE SCALE GENOMIC DNA]</scope>
    <source>
        <strain evidence="2 3">2631</strain>
    </source>
</reference>
<feature type="region of interest" description="Disordered" evidence="1">
    <location>
        <begin position="166"/>
        <end position="241"/>
    </location>
</feature>
<keyword evidence="3" id="KW-1185">Reference proteome</keyword>
<comment type="caution">
    <text evidence="2">The sequence shown here is derived from an EMBL/GenBank/DDBJ whole genome shotgun (WGS) entry which is preliminary data.</text>
</comment>
<protein>
    <submittedName>
        <fullName evidence="2">Uncharacterized protein</fullName>
    </submittedName>
</protein>
<feature type="compositionally biased region" description="Pro residues" evidence="1">
    <location>
        <begin position="183"/>
        <end position="193"/>
    </location>
</feature>
<feature type="region of interest" description="Disordered" evidence="1">
    <location>
        <begin position="1"/>
        <end position="27"/>
    </location>
</feature>
<feature type="compositionally biased region" description="Low complexity" evidence="1">
    <location>
        <begin position="1"/>
        <end position="16"/>
    </location>
</feature>
<evidence type="ECO:0000256" key="1">
    <source>
        <dbReference type="SAM" id="MobiDB-lite"/>
    </source>
</evidence>
<sequence>MSFIDTPTTSSASAPANSRLQGKRPAIPRYAQTLSTPKAIDLFANDETAQKIGSYFEDPDIIFAIDELAKVSRAHQQEEREIRLARQRTRIRETMATALLDQLQSWGLERELYDVLREYRNRSPTVRKPSVPSLIDPPFQSAVPSRPLPARPPAYHRAVQFSPIIDNSPSLQISPSASTPSRSPIPTPTPRRPQNPTTPQRRRSRAINAANLDIFAQDAPDSNASTVTDTHPDIPSETAATTQKTSNMLIPIMEELKKIFSTTPELPTPQANHTETTEPTEVMDVTPLLAQPELELVLVQRLVRLCGRILGIPGYGWVRSSLSLTNAASWFRNPSSLWLLQVARICLYSASGLQEWKCTRRGDDDGADDPLELGERLGKDLAGRVVDGGWSGIGQEEEREEGGGRETALLG</sequence>
<dbReference type="AlphaFoldDB" id="A0A409XRT0"/>
<organism evidence="2 3">
    <name type="scientific">Psilocybe cyanescens</name>
    <dbReference type="NCBI Taxonomy" id="93625"/>
    <lineage>
        <taxon>Eukaryota</taxon>
        <taxon>Fungi</taxon>
        <taxon>Dikarya</taxon>
        <taxon>Basidiomycota</taxon>
        <taxon>Agaricomycotina</taxon>
        <taxon>Agaricomycetes</taxon>
        <taxon>Agaricomycetidae</taxon>
        <taxon>Agaricales</taxon>
        <taxon>Agaricineae</taxon>
        <taxon>Strophariaceae</taxon>
        <taxon>Psilocybe</taxon>
    </lineage>
</organism>
<evidence type="ECO:0000313" key="2">
    <source>
        <dbReference type="EMBL" id="PPQ93522.1"/>
    </source>
</evidence>
<proteinExistence type="predicted"/>